<keyword evidence="3" id="KW-1185">Reference proteome</keyword>
<reference evidence="2 3" key="1">
    <citation type="submission" date="2019-03" db="EMBL/GenBank/DDBJ databases">
        <title>First draft genome of Liparis tanakae, snailfish: a comprehensive survey of snailfish specific genes.</title>
        <authorList>
            <person name="Kim W."/>
            <person name="Song I."/>
            <person name="Jeong J.-H."/>
            <person name="Kim D."/>
            <person name="Kim S."/>
            <person name="Ryu S."/>
            <person name="Song J.Y."/>
            <person name="Lee S.K."/>
        </authorList>
    </citation>
    <scope>NUCLEOTIDE SEQUENCE [LARGE SCALE GENOMIC DNA]</scope>
    <source>
        <tissue evidence="2">Muscle</tissue>
    </source>
</reference>
<organism evidence="2 3">
    <name type="scientific">Liparis tanakae</name>
    <name type="common">Tanaka's snailfish</name>
    <dbReference type="NCBI Taxonomy" id="230148"/>
    <lineage>
        <taxon>Eukaryota</taxon>
        <taxon>Metazoa</taxon>
        <taxon>Chordata</taxon>
        <taxon>Craniata</taxon>
        <taxon>Vertebrata</taxon>
        <taxon>Euteleostomi</taxon>
        <taxon>Actinopterygii</taxon>
        <taxon>Neopterygii</taxon>
        <taxon>Teleostei</taxon>
        <taxon>Neoteleostei</taxon>
        <taxon>Acanthomorphata</taxon>
        <taxon>Eupercaria</taxon>
        <taxon>Perciformes</taxon>
        <taxon>Cottioidei</taxon>
        <taxon>Cottales</taxon>
        <taxon>Liparidae</taxon>
        <taxon>Liparis</taxon>
    </lineage>
</organism>
<gene>
    <name evidence="2" type="ORF">EYF80_041421</name>
</gene>
<evidence type="ECO:0000313" key="2">
    <source>
        <dbReference type="EMBL" id="TNN48383.1"/>
    </source>
</evidence>
<evidence type="ECO:0000256" key="1">
    <source>
        <dbReference type="SAM" id="MobiDB-lite"/>
    </source>
</evidence>
<dbReference type="AlphaFoldDB" id="A0A4Z2G678"/>
<dbReference type="EMBL" id="SRLO01000699">
    <property type="protein sequence ID" value="TNN48383.1"/>
    <property type="molecule type" value="Genomic_DNA"/>
</dbReference>
<protein>
    <submittedName>
        <fullName evidence="2">Uncharacterized protein</fullName>
    </submittedName>
</protein>
<dbReference type="Proteomes" id="UP000314294">
    <property type="component" value="Unassembled WGS sequence"/>
</dbReference>
<feature type="region of interest" description="Disordered" evidence="1">
    <location>
        <begin position="19"/>
        <end position="50"/>
    </location>
</feature>
<feature type="compositionally biased region" description="Basic and acidic residues" evidence="1">
    <location>
        <begin position="24"/>
        <end position="33"/>
    </location>
</feature>
<name>A0A4Z2G678_9TELE</name>
<comment type="caution">
    <text evidence="2">The sequence shown here is derived from an EMBL/GenBank/DDBJ whole genome shotgun (WGS) entry which is preliminary data.</text>
</comment>
<evidence type="ECO:0000313" key="3">
    <source>
        <dbReference type="Proteomes" id="UP000314294"/>
    </source>
</evidence>
<accession>A0A4Z2G678</accession>
<feature type="region of interest" description="Disordered" evidence="1">
    <location>
        <begin position="84"/>
        <end position="105"/>
    </location>
</feature>
<proteinExistence type="predicted"/>
<sequence length="194" mass="21608">MPVKDGHHPAEVRACARPFGLTGDGREHQQDAHHHAHHHRGLPVGLGAQQQQPGLVQGAVVGLLRHRQQVAHERVDVHALHAADSMTSPEAGPHRRHEGSSSRMRRSAEHWVMPWSLVTRTLTRPQRPVRTSSEIRRPTLSSTWSAGTLQYLLQHSAHGGVVVRAENVTRPVRFLPVERREHRPLPLVARCGTG</sequence>